<dbReference type="InterPro" id="IPR025507">
    <property type="entry name" value="DUF4394"/>
</dbReference>
<keyword evidence="1" id="KW-0732">Signal</keyword>
<accession>A0A2N8L2Z6</accession>
<dbReference type="RefSeq" id="WP_102766218.1">
    <property type="nucleotide sequence ID" value="NZ_POSP01000001.1"/>
</dbReference>
<evidence type="ECO:0000259" key="2">
    <source>
        <dbReference type="Pfam" id="PF14339"/>
    </source>
</evidence>
<dbReference type="Pfam" id="PF14339">
    <property type="entry name" value="DUF4394"/>
    <property type="match status" value="1"/>
</dbReference>
<proteinExistence type="predicted"/>
<feature type="signal peptide" evidence="1">
    <location>
        <begin position="1"/>
        <end position="20"/>
    </location>
</feature>
<protein>
    <recommendedName>
        <fullName evidence="2">DUF4394 domain-containing protein</fullName>
    </recommendedName>
</protein>
<name>A0A2N8L2Z6_9BURK</name>
<sequence>MPRTPALPASLLSAASIACAALFLGGCSSVPEEVPGPPAKEMIYAVTTAQQLIQFNAGQPQRLLSSKPLRGLAPQDRLLGIDYRVAKGQLYGLGASGQLYRINTQDGSVSTVGTPSALPSEGAQEWGFDFNPTVDRIRVVNDAGFNLRLHPDTGAVVDGNAEQPGLQFDGRLAFDAGDVNAGKPVALVAAGYSYNKRDEKITTNYALEGRQGLLVHQGSKEGVQPMISPNSGRLFTIGSLGIGPFEQATLDISDVSNAAYSAISRGSSSSWYRIDLETGRATRIGTIGGGAAVVGAAIEP</sequence>
<gene>
    <name evidence="3" type="ORF">C1O66_01450</name>
</gene>
<evidence type="ECO:0000256" key="1">
    <source>
        <dbReference type="SAM" id="SignalP"/>
    </source>
</evidence>
<dbReference type="AlphaFoldDB" id="A0A2N8L2Z6"/>
<evidence type="ECO:0000313" key="4">
    <source>
        <dbReference type="Proteomes" id="UP000235916"/>
    </source>
</evidence>
<keyword evidence="4" id="KW-1185">Reference proteome</keyword>
<feature type="chain" id="PRO_5014905768" description="DUF4394 domain-containing protein" evidence="1">
    <location>
        <begin position="21"/>
        <end position="300"/>
    </location>
</feature>
<organism evidence="3 4">
    <name type="scientific">Kinneretia aquatilis</name>
    <dbReference type="NCBI Taxonomy" id="2070761"/>
    <lineage>
        <taxon>Bacteria</taxon>
        <taxon>Pseudomonadati</taxon>
        <taxon>Pseudomonadota</taxon>
        <taxon>Betaproteobacteria</taxon>
        <taxon>Burkholderiales</taxon>
        <taxon>Sphaerotilaceae</taxon>
        <taxon>Roseateles</taxon>
    </lineage>
</organism>
<dbReference type="PROSITE" id="PS51257">
    <property type="entry name" value="PROKAR_LIPOPROTEIN"/>
    <property type="match status" value="1"/>
</dbReference>
<comment type="caution">
    <text evidence="3">The sequence shown here is derived from an EMBL/GenBank/DDBJ whole genome shotgun (WGS) entry which is preliminary data.</text>
</comment>
<dbReference type="Proteomes" id="UP000235916">
    <property type="component" value="Unassembled WGS sequence"/>
</dbReference>
<evidence type="ECO:0000313" key="3">
    <source>
        <dbReference type="EMBL" id="PND40083.1"/>
    </source>
</evidence>
<dbReference type="OrthoDB" id="531718at2"/>
<feature type="domain" description="DUF4394" evidence="2">
    <location>
        <begin position="51"/>
        <end position="296"/>
    </location>
</feature>
<dbReference type="EMBL" id="POSP01000001">
    <property type="protein sequence ID" value="PND40083.1"/>
    <property type="molecule type" value="Genomic_DNA"/>
</dbReference>
<reference evidence="3 4" key="1">
    <citation type="submission" date="2018-01" db="EMBL/GenBank/DDBJ databases">
        <title>Draft genome sequence of Paucibacter aquatile CR182 isolated from freshwater of the Nakdong River.</title>
        <authorList>
            <person name="Choi A."/>
            <person name="Chung E.J."/>
        </authorList>
    </citation>
    <scope>NUCLEOTIDE SEQUENCE [LARGE SCALE GENOMIC DNA]</scope>
    <source>
        <strain evidence="3 4">CR182</strain>
    </source>
</reference>